<comment type="caution">
    <text evidence="1">The sequence shown here is derived from an EMBL/GenBank/DDBJ whole genome shotgun (WGS) entry which is preliminary data.</text>
</comment>
<dbReference type="OrthoDB" id="9155122at2"/>
<name>A0A368U9G5_9GAMM</name>
<gene>
    <name evidence="1" type="ORF">DU506_00070</name>
</gene>
<reference evidence="1 2" key="1">
    <citation type="submission" date="2018-07" db="EMBL/GenBank/DDBJ databases">
        <title>Halomonas rutogse sp. nov., isolated from Lake TangqianCo on Tibetan Plateau.</title>
        <authorList>
            <person name="Lu H."/>
            <person name="Xing P."/>
            <person name="Wu Q."/>
        </authorList>
    </citation>
    <scope>NUCLEOTIDE SEQUENCE [LARGE SCALE GENOMIC DNA]</scope>
    <source>
        <strain evidence="1 2">TQ8S</strain>
    </source>
</reference>
<dbReference type="Proteomes" id="UP000253204">
    <property type="component" value="Unassembled WGS sequence"/>
</dbReference>
<dbReference type="EMBL" id="QPIJ01000001">
    <property type="protein sequence ID" value="RCV93585.1"/>
    <property type="molecule type" value="Genomic_DNA"/>
</dbReference>
<dbReference type="AlphaFoldDB" id="A0A368U9G5"/>
<keyword evidence="2" id="KW-1185">Reference proteome</keyword>
<protein>
    <submittedName>
        <fullName evidence="1">Uncharacterized protein</fullName>
    </submittedName>
</protein>
<sequence>MTYSAQDYYDADNAMDQALENWEAGIEPYEKVEQAESALSSVITYLRANGTMPKTRHEMLEDTLDLLYPEAASREIVTYEGERYQRRFRPLKRGKGGGVVKWEKSWSLVLKMSYE</sequence>
<evidence type="ECO:0000313" key="1">
    <source>
        <dbReference type="EMBL" id="RCV93585.1"/>
    </source>
</evidence>
<organism evidence="1 2">
    <name type="scientific">Vreelandella rituensis</name>
    <dbReference type="NCBI Taxonomy" id="2282306"/>
    <lineage>
        <taxon>Bacteria</taxon>
        <taxon>Pseudomonadati</taxon>
        <taxon>Pseudomonadota</taxon>
        <taxon>Gammaproteobacteria</taxon>
        <taxon>Oceanospirillales</taxon>
        <taxon>Halomonadaceae</taxon>
        <taxon>Vreelandella</taxon>
    </lineage>
</organism>
<dbReference type="RefSeq" id="WP_114484913.1">
    <property type="nucleotide sequence ID" value="NZ_CBCSHM010000005.1"/>
</dbReference>
<proteinExistence type="predicted"/>
<evidence type="ECO:0000313" key="2">
    <source>
        <dbReference type="Proteomes" id="UP000253204"/>
    </source>
</evidence>
<accession>A0A368U9G5</accession>